<dbReference type="Pfam" id="PF01370">
    <property type="entry name" value="Epimerase"/>
    <property type="match status" value="1"/>
</dbReference>
<dbReference type="InterPro" id="IPR036291">
    <property type="entry name" value="NAD(P)-bd_dom_sf"/>
</dbReference>
<dbReference type="AlphaFoldDB" id="A0A2V4N063"/>
<organism evidence="2 3">
    <name type="scientific">Streptomyces tateyamensis</name>
    <dbReference type="NCBI Taxonomy" id="565073"/>
    <lineage>
        <taxon>Bacteria</taxon>
        <taxon>Bacillati</taxon>
        <taxon>Actinomycetota</taxon>
        <taxon>Actinomycetes</taxon>
        <taxon>Kitasatosporales</taxon>
        <taxon>Streptomycetaceae</taxon>
        <taxon>Streptomyces</taxon>
    </lineage>
</organism>
<dbReference type="PANTHER" id="PTHR48079:SF6">
    <property type="entry name" value="NAD(P)-BINDING DOMAIN-CONTAINING PROTEIN-RELATED"/>
    <property type="match status" value="1"/>
</dbReference>
<reference evidence="2 3" key="1">
    <citation type="submission" date="2018-03" db="EMBL/GenBank/DDBJ databases">
        <title>Bioinformatic expansion and discovery of thiopeptide antibiotics.</title>
        <authorList>
            <person name="Schwalen C.J."/>
            <person name="Hudson G.A."/>
            <person name="Mitchell D.A."/>
        </authorList>
    </citation>
    <scope>NUCLEOTIDE SEQUENCE [LARGE SCALE GENOMIC DNA]</scope>
    <source>
        <strain evidence="2 3">ATCC 21389</strain>
    </source>
</reference>
<protein>
    <submittedName>
        <fullName evidence="2">Nucleoside-diphosphate sugar epimerase</fullName>
    </submittedName>
</protein>
<accession>A0A2V4N063</accession>
<name>A0A2V4N063_9ACTN</name>
<evidence type="ECO:0000259" key="1">
    <source>
        <dbReference type="Pfam" id="PF01370"/>
    </source>
</evidence>
<dbReference type="RefSeq" id="WP_110671230.1">
    <property type="nucleotide sequence ID" value="NZ_PYBW01000070.1"/>
</dbReference>
<dbReference type="InterPro" id="IPR001509">
    <property type="entry name" value="Epimerase_deHydtase"/>
</dbReference>
<evidence type="ECO:0000313" key="2">
    <source>
        <dbReference type="EMBL" id="PYC77242.1"/>
    </source>
</evidence>
<dbReference type="GO" id="GO:0005737">
    <property type="term" value="C:cytoplasm"/>
    <property type="evidence" value="ECO:0007669"/>
    <property type="project" value="TreeGrafter"/>
</dbReference>
<dbReference type="GO" id="GO:0004029">
    <property type="term" value="F:aldehyde dehydrogenase (NAD+) activity"/>
    <property type="evidence" value="ECO:0007669"/>
    <property type="project" value="TreeGrafter"/>
</dbReference>
<dbReference type="PANTHER" id="PTHR48079">
    <property type="entry name" value="PROTEIN YEEZ"/>
    <property type="match status" value="1"/>
</dbReference>
<dbReference type="Proteomes" id="UP000248039">
    <property type="component" value="Unassembled WGS sequence"/>
</dbReference>
<sequence length="307" mass="32751">MRVLVVGGTGFLGHHVVARLRERGHRPSLLARSPRPGTDLVLGDAQRLTEDEWAELLTGHQGVVFAAGADDRTVPRRPAEPYFHQANVEPVRRMLAAARRVGVEHAVLHGSYFTALHRLRPELCLAEHHPYVRSRLAQAAEARLAAGPELPVAVLEIPFVFGSAPGRRPLWAPAAPWLGSRLPLLAPPGGTAVVTARSVAELTVAALEQGLGTDLPVADANLTWDQLLTAFATAAGRSGPVRVHRLAPGLLGAALRAAGLTHRLRGLEGGLDPRQLAPLLCSRLFLEPGSHGDLPAALRETVAASRR</sequence>
<dbReference type="EMBL" id="PYBW01000070">
    <property type="protein sequence ID" value="PYC77242.1"/>
    <property type="molecule type" value="Genomic_DNA"/>
</dbReference>
<gene>
    <name evidence="2" type="ORF">C7C46_19955</name>
</gene>
<proteinExistence type="predicted"/>
<feature type="domain" description="NAD-dependent epimerase/dehydratase" evidence="1">
    <location>
        <begin position="3"/>
        <end position="162"/>
    </location>
</feature>
<dbReference type="Gene3D" id="3.40.50.720">
    <property type="entry name" value="NAD(P)-binding Rossmann-like Domain"/>
    <property type="match status" value="1"/>
</dbReference>
<dbReference type="OrthoDB" id="9771302at2"/>
<dbReference type="InterPro" id="IPR051783">
    <property type="entry name" value="NAD(P)-dependent_oxidoreduct"/>
</dbReference>
<keyword evidence="3" id="KW-1185">Reference proteome</keyword>
<dbReference type="SUPFAM" id="SSF51735">
    <property type="entry name" value="NAD(P)-binding Rossmann-fold domains"/>
    <property type="match status" value="1"/>
</dbReference>
<evidence type="ECO:0000313" key="3">
    <source>
        <dbReference type="Proteomes" id="UP000248039"/>
    </source>
</evidence>
<comment type="caution">
    <text evidence="2">The sequence shown here is derived from an EMBL/GenBank/DDBJ whole genome shotgun (WGS) entry which is preliminary data.</text>
</comment>